<dbReference type="CDD" id="cd01949">
    <property type="entry name" value="GGDEF"/>
    <property type="match status" value="1"/>
</dbReference>
<reference evidence="3 4" key="1">
    <citation type="submission" date="2020-08" db="EMBL/GenBank/DDBJ databases">
        <authorList>
            <person name="Liu C."/>
            <person name="Sun Q."/>
        </authorList>
    </citation>
    <scope>NUCLEOTIDE SEQUENCE [LARGE SCALE GENOMIC DNA]</scope>
    <source>
        <strain evidence="3 4">NSJ-4</strain>
    </source>
</reference>
<gene>
    <name evidence="3" type="ORF">H9Q76_09705</name>
</gene>
<keyword evidence="1" id="KW-0472">Membrane</keyword>
<dbReference type="RefSeq" id="WP_021986292.1">
    <property type="nucleotide sequence ID" value="NZ_CP060632.1"/>
</dbReference>
<dbReference type="EMBL" id="CP060632">
    <property type="protein sequence ID" value="QNL99011.1"/>
    <property type="molecule type" value="Genomic_DNA"/>
</dbReference>
<organism evidence="3 4">
    <name type="scientific">Wujia chipingensis</name>
    <dbReference type="NCBI Taxonomy" id="2763670"/>
    <lineage>
        <taxon>Bacteria</taxon>
        <taxon>Bacillati</taxon>
        <taxon>Bacillota</taxon>
        <taxon>Clostridia</taxon>
        <taxon>Lachnospirales</taxon>
        <taxon>Lachnospiraceae</taxon>
        <taxon>Wujia</taxon>
    </lineage>
</organism>
<evidence type="ECO:0000259" key="2">
    <source>
        <dbReference type="PROSITE" id="PS50887"/>
    </source>
</evidence>
<protein>
    <submittedName>
        <fullName evidence="3">GGDEF domain-containing protein</fullName>
    </submittedName>
</protein>
<evidence type="ECO:0000256" key="1">
    <source>
        <dbReference type="SAM" id="Phobius"/>
    </source>
</evidence>
<feature type="transmembrane region" description="Helical" evidence="1">
    <location>
        <begin position="289"/>
        <end position="309"/>
    </location>
</feature>
<feature type="domain" description="GGDEF" evidence="2">
    <location>
        <begin position="355"/>
        <end position="496"/>
    </location>
</feature>
<dbReference type="NCBIfam" id="TIGR00254">
    <property type="entry name" value="GGDEF"/>
    <property type="match status" value="1"/>
</dbReference>
<dbReference type="InterPro" id="IPR050469">
    <property type="entry name" value="Diguanylate_Cyclase"/>
</dbReference>
<sequence>MPFNNNTKTDIQIRRFTFRIVIVFLLAITVATGTITLILTRKSSQEMKSKVVNLIQANTQLQISNLNQYLGRIEDTAALLFSDDIYCEYDATKEGQDAFEKIQQETAIEKRLQDINILQNFSDFGIVYADDSSLGSISNTTLELFPDGGLYAYLEGHITDERKESGWFFDYERCYDRLYYVKRLNEHAIIVAAFYSRELSQSFTDMEDVPGMQSYLVDSAHSIVYAESGEILGRNAEEVWNDLPDGYSNYWIIGDKEVVVVGTCKNDWQVICVAPENVLFAEQLGITRFAIIVYIIMLVVAMTAAGILYSQVAVKDGVLSQIRQKADYDQLTNVLNKQSFRDLVDTKLAHAGEGTKHICMMLDMDNFKLVNDTYGHQEGDKFLKKSVVIFRETLGTQAIIGRMGGDEFAVYIPFEHEEETVIREEVARRLDALLDAFHKQFDTHYESCKVSLSAGICLRITVDGIKLGFEESYQMADRALYVSKENGKHQYNWYED</sequence>
<dbReference type="InterPro" id="IPR029787">
    <property type="entry name" value="Nucleotide_cyclase"/>
</dbReference>
<dbReference type="PROSITE" id="PS50887">
    <property type="entry name" value="GGDEF"/>
    <property type="match status" value="1"/>
</dbReference>
<dbReference type="InterPro" id="IPR000160">
    <property type="entry name" value="GGDEF_dom"/>
</dbReference>
<dbReference type="AlphaFoldDB" id="A0A7G9FKD0"/>
<keyword evidence="1" id="KW-1133">Transmembrane helix</keyword>
<dbReference type="SMART" id="SM00267">
    <property type="entry name" value="GGDEF"/>
    <property type="match status" value="1"/>
</dbReference>
<dbReference type="InterPro" id="IPR043128">
    <property type="entry name" value="Rev_trsase/Diguanyl_cyclase"/>
</dbReference>
<accession>A0A7G9FKD0</accession>
<dbReference type="PANTHER" id="PTHR45138">
    <property type="entry name" value="REGULATORY COMPONENTS OF SENSORY TRANSDUCTION SYSTEM"/>
    <property type="match status" value="1"/>
</dbReference>
<feature type="transmembrane region" description="Helical" evidence="1">
    <location>
        <begin position="20"/>
        <end position="40"/>
    </location>
</feature>
<evidence type="ECO:0000313" key="4">
    <source>
        <dbReference type="Proteomes" id="UP000515819"/>
    </source>
</evidence>
<dbReference type="SUPFAM" id="SSF55073">
    <property type="entry name" value="Nucleotide cyclase"/>
    <property type="match status" value="1"/>
</dbReference>
<dbReference type="GO" id="GO:0052621">
    <property type="term" value="F:diguanylate cyclase activity"/>
    <property type="evidence" value="ECO:0007669"/>
    <property type="project" value="TreeGrafter"/>
</dbReference>
<keyword evidence="1" id="KW-0812">Transmembrane</keyword>
<dbReference type="PANTHER" id="PTHR45138:SF9">
    <property type="entry name" value="DIGUANYLATE CYCLASE DGCM-RELATED"/>
    <property type="match status" value="1"/>
</dbReference>
<dbReference type="Gene3D" id="3.30.70.270">
    <property type="match status" value="1"/>
</dbReference>
<dbReference type="KEGG" id="wcp:H9Q76_09705"/>
<evidence type="ECO:0000313" key="3">
    <source>
        <dbReference type="EMBL" id="QNL99011.1"/>
    </source>
</evidence>
<name>A0A7G9FKD0_9FIRM</name>
<proteinExistence type="predicted"/>
<dbReference type="Pfam" id="PF00990">
    <property type="entry name" value="GGDEF"/>
    <property type="match status" value="1"/>
</dbReference>
<dbReference type="Proteomes" id="UP000515819">
    <property type="component" value="Chromosome"/>
</dbReference>
<keyword evidence="4" id="KW-1185">Reference proteome</keyword>